<keyword evidence="3" id="KW-1185">Reference proteome</keyword>
<gene>
    <name evidence="2" type="ORF">ZBT109_0949</name>
</gene>
<organism evidence="2 3">
    <name type="scientific">Zymobacter palmae</name>
    <dbReference type="NCBI Taxonomy" id="33074"/>
    <lineage>
        <taxon>Bacteria</taxon>
        <taxon>Pseudomonadati</taxon>
        <taxon>Pseudomonadota</taxon>
        <taxon>Gammaproteobacteria</taxon>
        <taxon>Oceanospirillales</taxon>
        <taxon>Halomonadaceae</taxon>
        <taxon>Zymobacter group</taxon>
        <taxon>Zymobacter</taxon>
    </lineage>
</organism>
<keyword evidence="1" id="KW-0472">Membrane</keyword>
<evidence type="ECO:0000313" key="2">
    <source>
        <dbReference type="EMBL" id="BBG29722.1"/>
    </source>
</evidence>
<keyword evidence="2" id="KW-0238">DNA-binding</keyword>
<sequence>MPNAFDQPVIIRLQRSQCQWMLAALVMIAAILLGLWWRVQPHLLLPFTVMIACLQGQRCVLPLLKYHRHQWWLFQGAQWQLVALKPCYIGSWLMSMTVENRNIIVWPDSCTPREQWYLRRALLARQRARLQEEPAPSLWRRLCCWILG</sequence>
<feature type="transmembrane region" description="Helical" evidence="1">
    <location>
        <begin position="20"/>
        <end position="37"/>
    </location>
</feature>
<reference evidence="2 3" key="1">
    <citation type="submission" date="2018-09" db="EMBL/GenBank/DDBJ databases">
        <title>Zymobacter palmae IAM14233 (=T109) whole genome analysis.</title>
        <authorList>
            <person name="Yanase H."/>
        </authorList>
    </citation>
    <scope>NUCLEOTIDE SEQUENCE [LARGE SCALE GENOMIC DNA]</scope>
    <source>
        <strain evidence="2 3">IAM14233</strain>
    </source>
</reference>
<dbReference type="GO" id="GO:0003677">
    <property type="term" value="F:DNA binding"/>
    <property type="evidence" value="ECO:0007669"/>
    <property type="project" value="UniProtKB-KW"/>
</dbReference>
<accession>A0A348HDM0</accession>
<dbReference type="STRING" id="1123510.GCA_000620025_00983"/>
<evidence type="ECO:0000256" key="1">
    <source>
        <dbReference type="SAM" id="Phobius"/>
    </source>
</evidence>
<keyword evidence="1" id="KW-1133">Transmembrane helix</keyword>
<dbReference type="KEGG" id="zpl:ZBT109_0949"/>
<proteinExistence type="predicted"/>
<dbReference type="RefSeq" id="WP_156934053.1">
    <property type="nucleotide sequence ID" value="NZ_AP018933.1"/>
</dbReference>
<evidence type="ECO:0000313" key="3">
    <source>
        <dbReference type="Proteomes" id="UP000267342"/>
    </source>
</evidence>
<dbReference type="Proteomes" id="UP000267342">
    <property type="component" value="Chromosome"/>
</dbReference>
<protein>
    <submittedName>
        <fullName evidence="2">AraC-type DNA-binding domain-containing proteins</fullName>
    </submittedName>
</protein>
<name>A0A348HDM0_9GAMM</name>
<dbReference type="AlphaFoldDB" id="A0A348HDM0"/>
<dbReference type="EMBL" id="AP018933">
    <property type="protein sequence ID" value="BBG29722.1"/>
    <property type="molecule type" value="Genomic_DNA"/>
</dbReference>
<keyword evidence="1" id="KW-0812">Transmembrane</keyword>